<dbReference type="Pfam" id="PF00172">
    <property type="entry name" value="Zn_clus"/>
    <property type="match status" value="1"/>
</dbReference>
<proteinExistence type="predicted"/>
<evidence type="ECO:0000256" key="6">
    <source>
        <dbReference type="SAM" id="MobiDB-lite"/>
    </source>
</evidence>
<reference evidence="8 9" key="1">
    <citation type="submission" date="2015-01" db="EMBL/GenBank/DDBJ databases">
        <title>The Genome Sequence of Exophiala xenobiotica CBS118157.</title>
        <authorList>
            <consortium name="The Broad Institute Genomics Platform"/>
            <person name="Cuomo C."/>
            <person name="de Hoog S."/>
            <person name="Gorbushina A."/>
            <person name="Stielow B."/>
            <person name="Teixiera M."/>
            <person name="Abouelleil A."/>
            <person name="Chapman S.B."/>
            <person name="Priest M."/>
            <person name="Young S.K."/>
            <person name="Wortman J."/>
            <person name="Nusbaum C."/>
            <person name="Birren B."/>
        </authorList>
    </citation>
    <scope>NUCLEOTIDE SEQUENCE [LARGE SCALE GENOMIC DNA]</scope>
    <source>
        <strain evidence="8 9">CBS 118157</strain>
    </source>
</reference>
<feature type="domain" description="Zn(2)-C6 fungal-type" evidence="7">
    <location>
        <begin position="13"/>
        <end position="42"/>
    </location>
</feature>
<dbReference type="PANTHER" id="PTHR46910:SF25">
    <property type="entry name" value="ABC-TRANSPORTER-REGULATING TRANSCRIPTION FACTOR"/>
    <property type="match status" value="1"/>
</dbReference>
<dbReference type="InterPro" id="IPR007219">
    <property type="entry name" value="XnlR_reg_dom"/>
</dbReference>
<protein>
    <recommendedName>
        <fullName evidence="7">Zn(2)-C6 fungal-type domain-containing protein</fullName>
    </recommendedName>
</protein>
<keyword evidence="1" id="KW-0479">Metal-binding</keyword>
<keyword evidence="9" id="KW-1185">Reference proteome</keyword>
<dbReference type="AlphaFoldDB" id="A0A0D2EYM2"/>
<dbReference type="SMART" id="SM00906">
    <property type="entry name" value="Fungal_trans"/>
    <property type="match status" value="1"/>
</dbReference>
<keyword evidence="4" id="KW-0804">Transcription</keyword>
<dbReference type="PANTHER" id="PTHR46910">
    <property type="entry name" value="TRANSCRIPTION FACTOR PDR1"/>
    <property type="match status" value="1"/>
</dbReference>
<dbReference type="CDD" id="cd12148">
    <property type="entry name" value="fungal_TF_MHR"/>
    <property type="match status" value="1"/>
</dbReference>
<dbReference type="HOGENOM" id="CLU_016058_0_0_1"/>
<feature type="compositionally biased region" description="Polar residues" evidence="6">
    <location>
        <begin position="79"/>
        <end position="91"/>
    </location>
</feature>
<dbReference type="Gene3D" id="4.10.240.10">
    <property type="entry name" value="Zn(2)-C6 fungal-type DNA-binding domain"/>
    <property type="match status" value="1"/>
</dbReference>
<dbReference type="OrthoDB" id="4160628at2759"/>
<dbReference type="Proteomes" id="UP000054342">
    <property type="component" value="Unassembled WGS sequence"/>
</dbReference>
<dbReference type="SUPFAM" id="SSF57701">
    <property type="entry name" value="Zn2/Cys6 DNA-binding domain"/>
    <property type="match status" value="1"/>
</dbReference>
<evidence type="ECO:0000256" key="2">
    <source>
        <dbReference type="ARBA" id="ARBA00023015"/>
    </source>
</evidence>
<keyword evidence="5" id="KW-0539">Nucleus</keyword>
<dbReference type="SMART" id="SM00066">
    <property type="entry name" value="GAL4"/>
    <property type="match status" value="1"/>
</dbReference>
<dbReference type="RefSeq" id="XP_013313458.1">
    <property type="nucleotide sequence ID" value="XM_013458004.1"/>
</dbReference>
<keyword evidence="3" id="KW-0238">DNA-binding</keyword>
<feature type="region of interest" description="Disordered" evidence="6">
    <location>
        <begin position="79"/>
        <end position="120"/>
    </location>
</feature>
<dbReference type="GeneID" id="25330395"/>
<gene>
    <name evidence="8" type="ORF">PV05_08487</name>
</gene>
<dbReference type="GO" id="GO:0000981">
    <property type="term" value="F:DNA-binding transcription factor activity, RNA polymerase II-specific"/>
    <property type="evidence" value="ECO:0007669"/>
    <property type="project" value="InterPro"/>
</dbReference>
<organism evidence="8 9">
    <name type="scientific">Exophiala xenobiotica</name>
    <dbReference type="NCBI Taxonomy" id="348802"/>
    <lineage>
        <taxon>Eukaryota</taxon>
        <taxon>Fungi</taxon>
        <taxon>Dikarya</taxon>
        <taxon>Ascomycota</taxon>
        <taxon>Pezizomycotina</taxon>
        <taxon>Eurotiomycetes</taxon>
        <taxon>Chaetothyriomycetidae</taxon>
        <taxon>Chaetothyriales</taxon>
        <taxon>Herpotrichiellaceae</taxon>
        <taxon>Exophiala</taxon>
    </lineage>
</organism>
<dbReference type="InterPro" id="IPR036864">
    <property type="entry name" value="Zn2-C6_fun-type_DNA-bd_sf"/>
</dbReference>
<evidence type="ECO:0000256" key="1">
    <source>
        <dbReference type="ARBA" id="ARBA00022723"/>
    </source>
</evidence>
<evidence type="ECO:0000256" key="5">
    <source>
        <dbReference type="ARBA" id="ARBA00023242"/>
    </source>
</evidence>
<evidence type="ECO:0000259" key="7">
    <source>
        <dbReference type="PROSITE" id="PS50048"/>
    </source>
</evidence>
<dbReference type="GO" id="GO:0003677">
    <property type="term" value="F:DNA binding"/>
    <property type="evidence" value="ECO:0007669"/>
    <property type="project" value="UniProtKB-KW"/>
</dbReference>
<evidence type="ECO:0000313" key="8">
    <source>
        <dbReference type="EMBL" id="KIW52874.1"/>
    </source>
</evidence>
<dbReference type="GO" id="GO:0006351">
    <property type="term" value="P:DNA-templated transcription"/>
    <property type="evidence" value="ECO:0007669"/>
    <property type="project" value="InterPro"/>
</dbReference>
<dbReference type="Pfam" id="PF04082">
    <property type="entry name" value="Fungal_trans"/>
    <property type="match status" value="1"/>
</dbReference>
<evidence type="ECO:0000313" key="9">
    <source>
        <dbReference type="Proteomes" id="UP000054342"/>
    </source>
</evidence>
<dbReference type="InterPro" id="IPR050987">
    <property type="entry name" value="AtrR-like"/>
</dbReference>
<evidence type="ECO:0000256" key="4">
    <source>
        <dbReference type="ARBA" id="ARBA00023163"/>
    </source>
</evidence>
<sequence length="744" mass="82539">MTSERYAPKSSIACIYCREKKIRCRGGIPCEKCISIGRHCVSAPSQRGKRHHDQDRTAILEARLAHMEKLLRATNQPNVQDQAQHVSQGQEFDSRHLSTTHDAPRALPTPSPTDKPVPETDTAAKINALNQDSEGSSNIVAGYRNYAVANVASNQPETLDMPSLVPPAPAQADGCPVDSAGNAGLTAGEKEDISISLQKSNWEHLGPTSWITISSQPGIRWVTERTGSQDFAQCAQRLTLSWSERLKFQWDRNRPRAPDLDADTAWCYTRAYFDDSLEAVCGVVFRPEFEHRLAEHLKGGGSSTDDAAWYALRNSVYASGCRAFFAKQSSVTWAEAQRRSWPYLENALSVQLELMYTPTDLMAVRALAAMNLHIEGAGNPALESMMFAVTVRVAQSKGLHRQPASTWNLSDDEILHRNWLFWAIFTGEKQVTHRSGRPSAIDDDNISCQVPEKVVTGGCLDIQFMTVLVKHAQISGQICRRLLSVSSFQQTPAALMDTMHDLTHQLKCWHDSLPASWRPDRPMKLSEVTSTRALNCALYIRFNYYGSLTAINTIFFFPWISAICGISPQSPELRDQIVLSTKIVADAARNIIRATKFIQVDAASHQWLVFYYPMVGLVNLFLYILKYPSLPSAAADVALLDMVVGHFGHLEDVTNSDLAYPFAREVSAIAHKVVSNSQPHSGSLGSGPFSPVGRNMSAETALHDIDFSQELAMFGDMELDMDSWNMFFDTENISGEGDMIYLGS</sequence>
<keyword evidence="2" id="KW-0805">Transcription regulation</keyword>
<evidence type="ECO:0000256" key="3">
    <source>
        <dbReference type="ARBA" id="ARBA00023125"/>
    </source>
</evidence>
<dbReference type="PROSITE" id="PS00463">
    <property type="entry name" value="ZN2_CY6_FUNGAL_1"/>
    <property type="match status" value="1"/>
</dbReference>
<accession>A0A0D2EYM2</accession>
<dbReference type="CDD" id="cd00067">
    <property type="entry name" value="GAL4"/>
    <property type="match status" value="1"/>
</dbReference>
<dbReference type="PROSITE" id="PS50048">
    <property type="entry name" value="ZN2_CY6_FUNGAL_2"/>
    <property type="match status" value="1"/>
</dbReference>
<dbReference type="InterPro" id="IPR001138">
    <property type="entry name" value="Zn2Cys6_DnaBD"/>
</dbReference>
<dbReference type="GO" id="GO:0008270">
    <property type="term" value="F:zinc ion binding"/>
    <property type="evidence" value="ECO:0007669"/>
    <property type="project" value="InterPro"/>
</dbReference>
<name>A0A0D2EYM2_9EURO</name>
<dbReference type="EMBL" id="KN847321">
    <property type="protein sequence ID" value="KIW52874.1"/>
    <property type="molecule type" value="Genomic_DNA"/>
</dbReference>